<dbReference type="SUPFAM" id="SSF55031">
    <property type="entry name" value="Bacterial exopeptidase dimerisation domain"/>
    <property type="match status" value="1"/>
</dbReference>
<evidence type="ECO:0000256" key="5">
    <source>
        <dbReference type="ARBA" id="ARBA00022801"/>
    </source>
</evidence>
<dbReference type="Proteomes" id="UP000316598">
    <property type="component" value="Unassembled WGS sequence"/>
</dbReference>
<proteinExistence type="inferred from homology"/>
<dbReference type="PANTHER" id="PTHR32494:SF19">
    <property type="entry name" value="ALLANTOATE DEIMINASE-RELATED"/>
    <property type="match status" value="1"/>
</dbReference>
<keyword evidence="11" id="KW-1185">Reference proteome</keyword>
<dbReference type="EC" id="3.5.1.87" evidence="10"/>
<feature type="binding site" evidence="7">
    <location>
        <position position="102"/>
    </location>
    <ligand>
        <name>Zn(2+)</name>
        <dbReference type="ChEBI" id="CHEBI:29105"/>
        <label>2</label>
    </ligand>
</feature>
<evidence type="ECO:0000259" key="9">
    <source>
        <dbReference type="Pfam" id="PF07687"/>
    </source>
</evidence>
<dbReference type="AlphaFoldDB" id="A0A5C5WR90"/>
<feature type="binding site" evidence="7">
    <location>
        <position position="201"/>
    </location>
    <ligand>
        <name>Zn(2+)</name>
        <dbReference type="ChEBI" id="CHEBI:29105"/>
        <label>1</label>
    </ligand>
</feature>
<feature type="binding site" evidence="7">
    <location>
        <position position="102"/>
    </location>
    <ligand>
        <name>Zn(2+)</name>
        <dbReference type="ChEBI" id="CHEBI:29105"/>
        <label>1</label>
    </ligand>
</feature>
<reference evidence="10 11" key="1">
    <citation type="submission" date="2019-02" db="EMBL/GenBank/DDBJ databases">
        <title>Deep-cultivation of Planctomycetes and their phenomic and genomic characterization uncovers novel biology.</title>
        <authorList>
            <person name="Wiegand S."/>
            <person name="Jogler M."/>
            <person name="Boedeker C."/>
            <person name="Pinto D."/>
            <person name="Vollmers J."/>
            <person name="Rivas-Marin E."/>
            <person name="Kohn T."/>
            <person name="Peeters S.H."/>
            <person name="Heuer A."/>
            <person name="Rast P."/>
            <person name="Oberbeckmann S."/>
            <person name="Bunk B."/>
            <person name="Jeske O."/>
            <person name="Meyerdierks A."/>
            <person name="Storesund J.E."/>
            <person name="Kallscheuer N."/>
            <person name="Luecker S."/>
            <person name="Lage O.M."/>
            <person name="Pohl T."/>
            <person name="Merkel B.J."/>
            <person name="Hornburger P."/>
            <person name="Mueller R.-W."/>
            <person name="Bruemmer F."/>
            <person name="Labrenz M."/>
            <person name="Spormann A.M."/>
            <person name="Op Den Camp H."/>
            <person name="Overmann J."/>
            <person name="Amann R."/>
            <person name="Jetten M.S.M."/>
            <person name="Mascher T."/>
            <person name="Medema M.H."/>
            <person name="Devos D.P."/>
            <person name="Kaster A.-K."/>
            <person name="Ovreas L."/>
            <person name="Rohde M."/>
            <person name="Galperin M.Y."/>
            <person name="Jogler C."/>
        </authorList>
    </citation>
    <scope>NUCLEOTIDE SEQUENCE [LARGE SCALE GENOMIC DNA]</scope>
    <source>
        <strain evidence="10 11">Pla22</strain>
    </source>
</reference>
<feature type="binding site" evidence="8">
    <location>
        <position position="285"/>
    </location>
    <ligand>
        <name>allantoate</name>
        <dbReference type="ChEBI" id="CHEBI:17536"/>
    </ligand>
</feature>
<dbReference type="CDD" id="cd03884">
    <property type="entry name" value="M20_bAS"/>
    <property type="match status" value="1"/>
</dbReference>
<dbReference type="Gene3D" id="3.30.70.360">
    <property type="match status" value="1"/>
</dbReference>
<comment type="subunit">
    <text evidence="3">Homodimer.</text>
</comment>
<comment type="caution">
    <text evidence="10">The sequence shown here is derived from an EMBL/GenBank/DDBJ whole genome shotgun (WGS) entry which is preliminary data.</text>
</comment>
<protein>
    <submittedName>
        <fullName evidence="10">N-carbamoyl-L-amino acid hydrolase</fullName>
        <ecNumber evidence="10">3.5.1.87</ecNumber>
    </submittedName>
</protein>
<keyword evidence="7" id="KW-0862">Zinc</keyword>
<evidence type="ECO:0000313" key="10">
    <source>
        <dbReference type="EMBL" id="TWT53336.1"/>
    </source>
</evidence>
<evidence type="ECO:0000256" key="1">
    <source>
        <dbReference type="ARBA" id="ARBA00001936"/>
    </source>
</evidence>
<evidence type="ECO:0000256" key="8">
    <source>
        <dbReference type="PIRSR" id="PIRSR001235-2"/>
    </source>
</evidence>
<comment type="cofactor">
    <cofactor evidence="1">
        <name>Mn(2+)</name>
        <dbReference type="ChEBI" id="CHEBI:29035"/>
    </cofactor>
</comment>
<dbReference type="RefSeq" id="WP_146513571.1">
    <property type="nucleotide sequence ID" value="NZ_SJPI01000001.1"/>
</dbReference>
<dbReference type="OrthoDB" id="9808195at2"/>
<evidence type="ECO:0000256" key="7">
    <source>
        <dbReference type="PIRSR" id="PIRSR001235-1"/>
    </source>
</evidence>
<feature type="binding site" evidence="8">
    <location>
        <position position="226"/>
    </location>
    <ligand>
        <name>allantoate</name>
        <dbReference type="ChEBI" id="CHEBI:17536"/>
    </ligand>
</feature>
<gene>
    <name evidence="10" type="primary">amaB</name>
    <name evidence="10" type="ORF">Pla22_09650</name>
</gene>
<evidence type="ECO:0000313" key="11">
    <source>
        <dbReference type="Proteomes" id="UP000316598"/>
    </source>
</evidence>
<dbReference type="EMBL" id="SJPI01000001">
    <property type="protein sequence ID" value="TWT53336.1"/>
    <property type="molecule type" value="Genomic_DNA"/>
</dbReference>
<keyword evidence="4 7" id="KW-0479">Metal-binding</keyword>
<dbReference type="Gene3D" id="3.40.630.10">
    <property type="entry name" value="Zn peptidases"/>
    <property type="match status" value="1"/>
</dbReference>
<sequence length="426" mass="45884">MTDSSPCETEPSVLRSAAERVVERCLRLAEYSDDPGKLTRTFCSPAMKSAHAELSTWMQDAKMDCVLDPVGNLIGKTRHRANNDIFMIGSHLDTVINAGRFDGPLGVLLGLAAVEVLNEYESKMSFGIHVVGFSEEEGVRYRFPFIGSRGIAGRLDDSELDRVDADGISIRSALSSFGCNPAKLNSASYADKRLVGFMEAHIEQAVVLEESSLPVGIVSAIAGQTRAKILIEGVAGHAGTVPHHHRRDSLAAAAELILKIESLGKQTPGLFATVGCVDASPGLSNVIAGRTELRLDLRHENDEERTKAFQSIDQCLGQISQERGVRGSFEAIEHTPAVIMDSYLSGLLATATQETISNVTSMVSGAGHDAMLMSKITPTCMLFIRCHNGISHHPDESVTAEDIHVALCVMVKTLMELNQRALGTTT</sequence>
<dbReference type="Pfam" id="PF07687">
    <property type="entry name" value="M20_dimer"/>
    <property type="match status" value="1"/>
</dbReference>
<dbReference type="InterPro" id="IPR010158">
    <property type="entry name" value="Amidase_Cbmase"/>
</dbReference>
<dbReference type="InterPro" id="IPR011650">
    <property type="entry name" value="Peptidase_M20_dimer"/>
</dbReference>
<dbReference type="GO" id="GO:0016813">
    <property type="term" value="F:hydrolase activity, acting on carbon-nitrogen (but not peptide) bonds, in linear amidines"/>
    <property type="evidence" value="ECO:0007669"/>
    <property type="project" value="InterPro"/>
</dbReference>
<feature type="domain" description="Peptidase M20 dimerisation" evidence="9">
    <location>
        <begin position="223"/>
        <end position="319"/>
    </location>
</feature>
<comment type="similarity">
    <text evidence="2">Belongs to the peptidase M20 family.</text>
</comment>
<keyword evidence="5 10" id="KW-0378">Hydrolase</keyword>
<feature type="binding site" evidence="8">
    <location>
        <position position="298"/>
    </location>
    <ligand>
        <name>allantoate</name>
        <dbReference type="ChEBI" id="CHEBI:17536"/>
    </ligand>
</feature>
<feature type="binding site" evidence="7">
    <location>
        <position position="137"/>
    </location>
    <ligand>
        <name>Zn(2+)</name>
        <dbReference type="ChEBI" id="CHEBI:29105"/>
        <label>2</label>
    </ligand>
</feature>
<evidence type="ECO:0000256" key="2">
    <source>
        <dbReference type="ARBA" id="ARBA00006153"/>
    </source>
</evidence>
<dbReference type="SUPFAM" id="SSF53187">
    <property type="entry name" value="Zn-dependent exopeptidases"/>
    <property type="match status" value="1"/>
</dbReference>
<dbReference type="PANTHER" id="PTHR32494">
    <property type="entry name" value="ALLANTOATE DEIMINASE-RELATED"/>
    <property type="match status" value="1"/>
</dbReference>
<dbReference type="InterPro" id="IPR002933">
    <property type="entry name" value="Peptidase_M20"/>
</dbReference>
<dbReference type="InterPro" id="IPR036264">
    <property type="entry name" value="Bact_exopeptidase_dim_dom"/>
</dbReference>
<comment type="cofactor">
    <cofactor evidence="7">
        <name>Zn(2+)</name>
        <dbReference type="ChEBI" id="CHEBI:29105"/>
    </cofactor>
    <text evidence="7">Binds 2 Zn(2+) ions per subunit.</text>
</comment>
<evidence type="ECO:0000256" key="3">
    <source>
        <dbReference type="ARBA" id="ARBA00011738"/>
    </source>
</evidence>
<dbReference type="GO" id="GO:0046872">
    <property type="term" value="F:metal ion binding"/>
    <property type="evidence" value="ECO:0007669"/>
    <property type="project" value="UniProtKB-KW"/>
</dbReference>
<dbReference type="Pfam" id="PF01546">
    <property type="entry name" value="Peptidase_M20"/>
    <property type="match status" value="1"/>
</dbReference>
<feature type="binding site" evidence="7">
    <location>
        <position position="392"/>
    </location>
    <ligand>
        <name>Zn(2+)</name>
        <dbReference type="ChEBI" id="CHEBI:29105"/>
        <label>2</label>
    </ligand>
</feature>
<dbReference type="NCBIfam" id="TIGR01879">
    <property type="entry name" value="hydantase"/>
    <property type="match status" value="1"/>
</dbReference>
<dbReference type="NCBIfam" id="NF006775">
    <property type="entry name" value="PRK09290.2-5"/>
    <property type="match status" value="1"/>
</dbReference>
<evidence type="ECO:0000256" key="4">
    <source>
        <dbReference type="ARBA" id="ARBA00022723"/>
    </source>
</evidence>
<feature type="binding site" evidence="7">
    <location>
        <position position="91"/>
    </location>
    <ligand>
        <name>Zn(2+)</name>
        <dbReference type="ChEBI" id="CHEBI:29105"/>
        <label>1</label>
    </ligand>
</feature>
<dbReference type="GO" id="GO:0050538">
    <property type="term" value="F:N-carbamoyl-L-amino-acid hydrolase activity"/>
    <property type="evidence" value="ECO:0007669"/>
    <property type="project" value="UniProtKB-EC"/>
</dbReference>
<evidence type="ECO:0000256" key="6">
    <source>
        <dbReference type="ARBA" id="ARBA00023211"/>
    </source>
</evidence>
<keyword evidence="6" id="KW-0464">Manganese</keyword>
<organism evidence="10 11">
    <name type="scientific">Rubripirellula amarantea</name>
    <dbReference type="NCBI Taxonomy" id="2527999"/>
    <lineage>
        <taxon>Bacteria</taxon>
        <taxon>Pseudomonadati</taxon>
        <taxon>Planctomycetota</taxon>
        <taxon>Planctomycetia</taxon>
        <taxon>Pirellulales</taxon>
        <taxon>Pirellulaceae</taxon>
        <taxon>Rubripirellula</taxon>
    </lineage>
</organism>
<name>A0A5C5WR90_9BACT</name>
<accession>A0A5C5WR90</accession>
<dbReference type="PIRSF" id="PIRSF001235">
    <property type="entry name" value="Amidase_carbamoylase"/>
    <property type="match status" value="1"/>
</dbReference>